<name>A0ABW5M0C5_9BACT</name>
<proteinExistence type="predicted"/>
<keyword evidence="1" id="KW-0051">Antiviral defense</keyword>
<reference evidence="3" key="1">
    <citation type="journal article" date="2019" name="Int. J. Syst. Evol. Microbiol.">
        <title>The Global Catalogue of Microorganisms (GCM) 10K type strain sequencing project: providing services to taxonomists for standard genome sequencing and annotation.</title>
        <authorList>
            <consortium name="The Broad Institute Genomics Platform"/>
            <consortium name="The Broad Institute Genome Sequencing Center for Infectious Disease"/>
            <person name="Wu L."/>
            <person name="Ma J."/>
        </authorList>
    </citation>
    <scope>NUCLEOTIDE SEQUENCE [LARGE SCALE GENOMIC DNA]</scope>
    <source>
        <strain evidence="3">KCTC 42805</strain>
    </source>
</reference>
<dbReference type="NCBIfam" id="TIGR01895">
    <property type="entry name" value="cas_Cas5t"/>
    <property type="match status" value="1"/>
</dbReference>
<dbReference type="RefSeq" id="WP_381519977.1">
    <property type="nucleotide sequence ID" value="NZ_JBHULN010000002.1"/>
</dbReference>
<evidence type="ECO:0000313" key="3">
    <source>
        <dbReference type="Proteomes" id="UP001597469"/>
    </source>
</evidence>
<protein>
    <submittedName>
        <fullName evidence="2">Type I-B CRISPR-associated protein Cas5b</fullName>
    </submittedName>
</protein>
<dbReference type="NCBIfam" id="TIGR02593">
    <property type="entry name" value="CRISPR_cas5"/>
    <property type="match status" value="1"/>
</dbReference>
<dbReference type="Gene3D" id="3.30.70.2660">
    <property type="match status" value="1"/>
</dbReference>
<evidence type="ECO:0000313" key="2">
    <source>
        <dbReference type="EMBL" id="MFD2569989.1"/>
    </source>
</evidence>
<comment type="caution">
    <text evidence="2">The sequence shown here is derived from an EMBL/GenBank/DDBJ whole genome shotgun (WGS) entry which is preliminary data.</text>
</comment>
<dbReference type="InterPro" id="IPR013422">
    <property type="entry name" value="CRISPR-assoc_prot_Cas5_N"/>
</dbReference>
<organism evidence="2 3">
    <name type="scientific">Spirosoma soli</name>
    <dbReference type="NCBI Taxonomy" id="1770529"/>
    <lineage>
        <taxon>Bacteria</taxon>
        <taxon>Pseudomonadati</taxon>
        <taxon>Bacteroidota</taxon>
        <taxon>Cytophagia</taxon>
        <taxon>Cytophagales</taxon>
        <taxon>Cytophagaceae</taxon>
        <taxon>Spirosoma</taxon>
    </lineage>
</organism>
<dbReference type="InterPro" id="IPR013337">
    <property type="entry name" value="CRISPR-assoc_prot_Cas5_Tneap"/>
</dbReference>
<dbReference type="CDD" id="cd09693">
    <property type="entry name" value="Cas5_I"/>
    <property type="match status" value="1"/>
</dbReference>
<gene>
    <name evidence="2" type="primary">cas5b</name>
    <name evidence="2" type="ORF">ACFSUS_05045</name>
</gene>
<sequence>MKLYTIDLTSWTASFRYPNLISGFQPTLEVPPISTVLGLINAAAGRYLPHQQLTIGYYFQYGAKCVDLETIYQIEVDKRTGQPNNNVNTNIMRREFMFDTFLRIYTNQSAIAGYFRQPYFPLVMGRMNDLATVERISDEAIDFAEVTNATQIRGQVVPFTKNYLPGTIQALPKYFTDTIPRQNIGTEPYSVLNWQTRSVTSRLSGVHDKTLGKDAVDVYLHQLDFSAFELTN</sequence>
<keyword evidence="3" id="KW-1185">Reference proteome</keyword>
<accession>A0ABW5M0C5</accession>
<dbReference type="EMBL" id="JBHULN010000002">
    <property type="protein sequence ID" value="MFD2569989.1"/>
    <property type="molecule type" value="Genomic_DNA"/>
</dbReference>
<dbReference type="Proteomes" id="UP001597469">
    <property type="component" value="Unassembled WGS sequence"/>
</dbReference>
<evidence type="ECO:0000256" key="1">
    <source>
        <dbReference type="ARBA" id="ARBA00023118"/>
    </source>
</evidence>